<keyword evidence="10" id="KW-1185">Reference proteome</keyword>
<comment type="caution">
    <text evidence="9">The sequence shown here is derived from an EMBL/GenBank/DDBJ whole genome shotgun (WGS) entry which is preliminary data.</text>
</comment>
<comment type="function">
    <text evidence="7">Component of the Mediator complex, a coactivator involved in the regulated transcription of nearly all RNA polymerase II-dependent genes. Mediator functions as a bridge to convey information from gene-specific regulatory proteins to the basal RNA polymerase II transcription machinery. Mediator is recruited to promoters by direct interactions with regulatory proteins and serves as a scaffold for the assembly of a functional preinitiation complex with RNA polymerase II and the general transcription factors.</text>
</comment>
<evidence type="ECO:0000256" key="4">
    <source>
        <dbReference type="ARBA" id="ARBA00023159"/>
    </source>
</evidence>
<dbReference type="GO" id="GO:0006357">
    <property type="term" value="P:regulation of transcription by RNA polymerase II"/>
    <property type="evidence" value="ECO:0007669"/>
    <property type="project" value="InterPro"/>
</dbReference>
<keyword evidence="6 7" id="KW-0539">Nucleus</keyword>
<feature type="signal peptide" evidence="8">
    <location>
        <begin position="1"/>
        <end position="30"/>
    </location>
</feature>
<keyword evidence="8" id="KW-0732">Signal</keyword>
<gene>
    <name evidence="7" type="primary">MED9</name>
    <name evidence="9" type="ORF">H0H81_006993</name>
</gene>
<keyword evidence="3 7" id="KW-0805">Transcription regulation</keyword>
<comment type="subcellular location">
    <subcellularLocation>
        <location evidence="1 7">Nucleus</location>
    </subcellularLocation>
</comment>
<proteinExistence type="inferred from homology"/>
<protein>
    <recommendedName>
        <fullName evidence="7">Mediator of RNA polymerase II transcription subunit 9</fullName>
    </recommendedName>
    <alternativeName>
        <fullName evidence="7">Mediator complex subunit 9</fullName>
    </alternativeName>
</protein>
<feature type="chain" id="PRO_5040351906" description="Mediator of RNA polymerase II transcription subunit 9" evidence="8">
    <location>
        <begin position="31"/>
        <end position="121"/>
    </location>
</feature>
<evidence type="ECO:0000256" key="5">
    <source>
        <dbReference type="ARBA" id="ARBA00023163"/>
    </source>
</evidence>
<reference evidence="9" key="2">
    <citation type="submission" date="2021-10" db="EMBL/GenBank/DDBJ databases">
        <title>Phylogenomics reveals ancestral predisposition of the termite-cultivated fungus Termitomyces towards a domesticated lifestyle.</title>
        <authorList>
            <person name="Auxier B."/>
            <person name="Grum-Grzhimaylo A."/>
            <person name="Cardenas M.E."/>
            <person name="Lodge J.D."/>
            <person name="Laessoe T."/>
            <person name="Pedersen O."/>
            <person name="Smith M.E."/>
            <person name="Kuyper T.W."/>
            <person name="Franco-Molano E.A."/>
            <person name="Baroni T.J."/>
            <person name="Aanen D.K."/>
        </authorList>
    </citation>
    <scope>NUCLEOTIDE SEQUENCE</scope>
    <source>
        <strain evidence="9">D49</strain>
    </source>
</reference>
<name>A0A9P7K5A7_9AGAR</name>
<evidence type="ECO:0000256" key="7">
    <source>
        <dbReference type="RuleBase" id="RU364145"/>
    </source>
</evidence>
<dbReference type="GO" id="GO:0016592">
    <property type="term" value="C:mediator complex"/>
    <property type="evidence" value="ECO:0007669"/>
    <property type="project" value="InterPro"/>
</dbReference>
<dbReference type="InterPro" id="IPR011425">
    <property type="entry name" value="Med9"/>
</dbReference>
<organism evidence="9 10">
    <name type="scientific">Sphagnurus paluster</name>
    <dbReference type="NCBI Taxonomy" id="117069"/>
    <lineage>
        <taxon>Eukaryota</taxon>
        <taxon>Fungi</taxon>
        <taxon>Dikarya</taxon>
        <taxon>Basidiomycota</taxon>
        <taxon>Agaricomycotina</taxon>
        <taxon>Agaricomycetes</taxon>
        <taxon>Agaricomycetidae</taxon>
        <taxon>Agaricales</taxon>
        <taxon>Tricholomatineae</taxon>
        <taxon>Lyophyllaceae</taxon>
        <taxon>Sphagnurus</taxon>
    </lineage>
</organism>
<accession>A0A9P7K5A7</accession>
<evidence type="ECO:0000256" key="3">
    <source>
        <dbReference type="ARBA" id="ARBA00023015"/>
    </source>
</evidence>
<evidence type="ECO:0000256" key="1">
    <source>
        <dbReference type="ARBA" id="ARBA00004123"/>
    </source>
</evidence>
<dbReference type="Pfam" id="PF07544">
    <property type="entry name" value="Med9"/>
    <property type="match status" value="1"/>
</dbReference>
<sequence>MSTNPLPTSLYEGLLLKLVTILELTQKSEGIVTPQAKQALLQATNDFKNSLAQAKELAASLPGGEMLVQDQDEVIAMFERLRERKREQLVQFSSKTLVSVGSHSADNKMEIDSMASTPFYE</sequence>
<evidence type="ECO:0000256" key="8">
    <source>
        <dbReference type="SAM" id="SignalP"/>
    </source>
</evidence>
<dbReference type="OrthoDB" id="2563275at2759"/>
<evidence type="ECO:0000313" key="9">
    <source>
        <dbReference type="EMBL" id="KAG5636735.1"/>
    </source>
</evidence>
<comment type="subunit">
    <text evidence="7">Component of the Mediator complex.</text>
</comment>
<comment type="similarity">
    <text evidence="2 7">Belongs to the Mediator complex subunit 9 family.</text>
</comment>
<dbReference type="GO" id="GO:0003712">
    <property type="term" value="F:transcription coregulator activity"/>
    <property type="evidence" value="ECO:0007669"/>
    <property type="project" value="InterPro"/>
</dbReference>
<evidence type="ECO:0000256" key="6">
    <source>
        <dbReference type="ARBA" id="ARBA00023242"/>
    </source>
</evidence>
<dbReference type="EMBL" id="JABCKI010005898">
    <property type="protein sequence ID" value="KAG5636735.1"/>
    <property type="molecule type" value="Genomic_DNA"/>
</dbReference>
<evidence type="ECO:0000256" key="2">
    <source>
        <dbReference type="ARBA" id="ARBA00008089"/>
    </source>
</evidence>
<keyword evidence="4 7" id="KW-0010">Activator</keyword>
<reference evidence="9" key="1">
    <citation type="submission" date="2021-02" db="EMBL/GenBank/DDBJ databases">
        <authorList>
            <person name="Nieuwenhuis M."/>
            <person name="Van De Peppel L.J.J."/>
        </authorList>
    </citation>
    <scope>NUCLEOTIDE SEQUENCE</scope>
    <source>
        <strain evidence="9">D49</strain>
    </source>
</reference>
<keyword evidence="5 7" id="KW-0804">Transcription</keyword>
<evidence type="ECO:0000313" key="10">
    <source>
        <dbReference type="Proteomes" id="UP000717328"/>
    </source>
</evidence>
<dbReference type="Proteomes" id="UP000717328">
    <property type="component" value="Unassembled WGS sequence"/>
</dbReference>
<dbReference type="AlphaFoldDB" id="A0A9P7K5A7"/>